<protein>
    <recommendedName>
        <fullName evidence="3">Baseplate protein J-like domain-containing protein</fullName>
    </recommendedName>
</protein>
<name>A0ABV4XT15_9CYAN</name>
<reference evidence="1 2" key="1">
    <citation type="submission" date="2024-09" db="EMBL/GenBank/DDBJ databases">
        <title>Floridaenema gen nov. (Aerosakkonemataceae, Aerosakkonematales ord. nov., Cyanobacteria) from benthic tropical and subtropical fresh waters, with the description of four new species.</title>
        <authorList>
            <person name="Moretto J.A."/>
            <person name="Berthold D.E."/>
            <person name="Lefler F.W."/>
            <person name="Huang I.-S."/>
            <person name="Laughinghouse H. IV."/>
        </authorList>
    </citation>
    <scope>NUCLEOTIDE SEQUENCE [LARGE SCALE GENOMIC DNA]</scope>
    <source>
        <strain evidence="1 2">BLCC-F50</strain>
    </source>
</reference>
<organism evidence="1 2">
    <name type="scientific">Floridaenema flaviceps BLCC-F50</name>
    <dbReference type="NCBI Taxonomy" id="3153642"/>
    <lineage>
        <taxon>Bacteria</taxon>
        <taxon>Bacillati</taxon>
        <taxon>Cyanobacteriota</taxon>
        <taxon>Cyanophyceae</taxon>
        <taxon>Oscillatoriophycideae</taxon>
        <taxon>Aerosakkonematales</taxon>
        <taxon>Aerosakkonemataceae</taxon>
        <taxon>Floridanema</taxon>
        <taxon>Floridanema flaviceps</taxon>
    </lineage>
</organism>
<keyword evidence="2" id="KW-1185">Reference proteome</keyword>
<evidence type="ECO:0000313" key="1">
    <source>
        <dbReference type="EMBL" id="MFB2894817.1"/>
    </source>
</evidence>
<dbReference type="Proteomes" id="UP001576784">
    <property type="component" value="Unassembled WGS sequence"/>
</dbReference>
<comment type="caution">
    <text evidence="1">The sequence shown here is derived from an EMBL/GenBank/DDBJ whole genome shotgun (WGS) entry which is preliminary data.</text>
</comment>
<accession>A0ABV4XT15</accession>
<dbReference type="RefSeq" id="WP_413264461.1">
    <property type="nucleotide sequence ID" value="NZ_JBHFNR010000131.1"/>
</dbReference>
<gene>
    <name evidence="1" type="ORF">ACE1CI_18050</name>
</gene>
<dbReference type="EMBL" id="JBHFNR010000131">
    <property type="protein sequence ID" value="MFB2894817.1"/>
    <property type="molecule type" value="Genomic_DNA"/>
</dbReference>
<sequence>MNSSSDRLYKLLPAIYRLRDSTEGKSLQALLALFEQELLTIEGDISDLYDNWFIETCAEWAVPYIGDLLDVQEFYADTSQVYGQQERRAYVANTISYRRRKGTVPVLEQLTQDVTGWRSRAVEFSRLVAITQNLNHIRFNSTTANLRANNQLQQIGTPFEQQAAYTADIRSVSQRGRYNVTNIGLFIYRLQSYPSDCTTARAVFESETNLTGRYYTFNPLGYKNIPLFNQPQTKTDILTLSEEINLPGILRRAALETELKQRHQSHLQGKILEGIRYFDNNPVLQIFVNGQPNPIPPEEMLICSLEADEENKSWNIPNQEFERNNDDPLLPTKVVAVDPELGRIAFLNQPWPKRVEVSCCYGFSGDIGGGSYSRNNTTREDLLCSCLSDSESSLLFCEVEQAKSADPNPLATAIESWNQTVEAWQGLRDRTHIPLAEITISTSPVTKNNSPENAHCRFTPGIVGKGLQVIVDRGSKEAIITPGTAVDYQGRRISILQTQRIDLSKIDLTNYPNGTVLLAISYQGTQKKQINLINFVPETAIDSYPKGILIPLVRLVLNGDRQLIEPPDFSVRPTFEPGIVQGWEVEIKPGTLEAVITPGKAVDERGRAIETINNHQFDLTLYQEKSGWLILSRKVGLFRKQYQFQFIPNIETNQQPNPNDLILAYLEIPKIEIKVDYPYYIVSGLEVKSQPEKLEITVTSGTAKNCNDKSIELGSHTTISLKSYQGQSVNLVLCPVKNEEKKGEVKVLLSEEPIAANPRDYIHLAYIKVSQANNDRMKPTMQVFPATKIVKGLGVNAAGSLVTIELGTAINGQGEKIELTRSYEFDLSVYLNQIQMWSKANKQDHKNSDPIEQKLVLFISDRTKQGLPIKPVNAKRGGWQHIGMVLQEPTKTKTGIIIIKDNRTFQGDLMITIPVTKELKIIATDNYCPHLQGNIFVRGTANADDPQQGKLILEGLLIEGQLTVQPGNLKQLCINHCTLVPQQGGIKVEPGSRVLLESEEEDGINAIALVTVCLSWFWESICQDTGLKNSNSQLKLTQLIEATLDRFKDGVSQISQTIQRWQYSQNLENRIELGSSLESSVIIRQDNASLEIRLYRSICGSIYLNNTVPKLTIEDSIIDKGQSRDRKQQETSGVAIEASSTDVEIKTTTVFGITNVRTLEASDSIFTEKVIAQRHQIGCIRFSYIPDSSETPRRYQCEPDMALKNELGTVPKAITDLSNEKHLIMERLQPSFTSKNYGDPGYAQLGKNCSQEIFNGAEDGAEMGAFNFLKQSQREKNLQASLKEYLRFGLQAGIFYIN</sequence>
<evidence type="ECO:0000313" key="2">
    <source>
        <dbReference type="Proteomes" id="UP001576784"/>
    </source>
</evidence>
<proteinExistence type="predicted"/>
<evidence type="ECO:0008006" key="3">
    <source>
        <dbReference type="Google" id="ProtNLM"/>
    </source>
</evidence>